<evidence type="ECO:0000313" key="2">
    <source>
        <dbReference type="Proteomes" id="UP001272137"/>
    </source>
</evidence>
<proteinExistence type="predicted"/>
<dbReference type="Proteomes" id="UP001272137">
    <property type="component" value="Unassembled WGS sequence"/>
</dbReference>
<reference evidence="1" key="1">
    <citation type="submission" date="2018-08" db="EMBL/GenBank/DDBJ databases">
        <title>Identification of Burkholderia cepacia strains that express a Burkholderia pseudomallei-like capsular polysaccharide.</title>
        <authorList>
            <person name="Burtnick M.N."/>
            <person name="Vongsouvath M."/>
            <person name="Newton P."/>
            <person name="Wuthiekanun V."/>
            <person name="Limmathurotsakul D."/>
            <person name="Brett P.J."/>
            <person name="Chantratita N."/>
            <person name="Dance D.A."/>
        </authorList>
    </citation>
    <scope>NUCLEOTIDE SEQUENCE</scope>
    <source>
        <strain evidence="1">SBXCC001</strain>
    </source>
</reference>
<dbReference type="EMBL" id="QXCT01000002">
    <property type="protein sequence ID" value="MDW9255264.1"/>
    <property type="molecule type" value="Genomic_DNA"/>
</dbReference>
<name>A0AAW9D3K1_BURTH</name>
<dbReference type="AlphaFoldDB" id="A0AAW9D3K1"/>
<gene>
    <name evidence="1" type="ORF">C7S16_0268</name>
</gene>
<sequence>MMADFASNPDVPAGKADNVCIGRNAAIFVRRDARCGILETIHQIILFC</sequence>
<organism evidence="1 2">
    <name type="scientific">Burkholderia thailandensis</name>
    <dbReference type="NCBI Taxonomy" id="57975"/>
    <lineage>
        <taxon>Bacteria</taxon>
        <taxon>Pseudomonadati</taxon>
        <taxon>Pseudomonadota</taxon>
        <taxon>Betaproteobacteria</taxon>
        <taxon>Burkholderiales</taxon>
        <taxon>Burkholderiaceae</taxon>
        <taxon>Burkholderia</taxon>
        <taxon>pseudomallei group</taxon>
    </lineage>
</organism>
<comment type="caution">
    <text evidence="1">The sequence shown here is derived from an EMBL/GenBank/DDBJ whole genome shotgun (WGS) entry which is preliminary data.</text>
</comment>
<accession>A0AAW9D3K1</accession>
<protein>
    <submittedName>
        <fullName evidence="1">Uncharacterized protein</fullName>
    </submittedName>
</protein>
<evidence type="ECO:0000313" key="1">
    <source>
        <dbReference type="EMBL" id="MDW9255264.1"/>
    </source>
</evidence>